<protein>
    <submittedName>
        <fullName evidence="2">Uncharacterized protein</fullName>
    </submittedName>
</protein>
<sequence length="556" mass="61115">MMARGGRKLFRVLIAACLGLCIPLAGWSHVGSPGVSFEGSAGTYSLMALINPPEVIPGTATVDIFTHATGVTSVWAKPVYWFAGAKGTPQADEMKPVPGEPGHYRGIIWLMDVGTSGIEVEVRGTAETGRVIIPVMAVSTTQKVMDAKLGWSLLALAILLVVLMVTIISASVSDGLVKPGLDQAKAIQRKRIIGAVSASVLMVLLLWGGRSWWNGWAESYQRFMFKPFRATTSIVPEGNGRQLVFAVDTTKLTNLTFTRNISYIIPDHGKLMHLFLVRANTLDAFAHLHPIRKDSVTFVTPMPPLPAGKYFVFADVTRLSGFSETIPDTLTIPGQYATNVAMSPDTSRRDHDDTYFFTNPIAATKATTQLPADVIICGTPGVRTPLPDGATVTWEHNPSEPLVAQNLYSLKFNVQDETGKPAVLQPYLGMMGHAVVMKDDGSVYIHLHPVGSYSMASQQTMLNRFATNEGPVDVKKLPRSRVFMDSVNRELTRLENMTEAERNQYYGANMDHTMRDPEHTMVSFPYAFPSPGRYRIWIQLKRNDRIVNAAFDAEVE</sequence>
<keyword evidence="1" id="KW-0812">Transmembrane</keyword>
<gene>
    <name evidence="2" type="ORF">SAMN04488109_0681</name>
</gene>
<name>A0A1M5KJ57_9BACT</name>
<dbReference type="EMBL" id="FQWQ01000001">
    <property type="protein sequence ID" value="SHG52914.1"/>
    <property type="molecule type" value="Genomic_DNA"/>
</dbReference>
<feature type="transmembrane region" description="Helical" evidence="1">
    <location>
        <begin position="192"/>
        <end position="213"/>
    </location>
</feature>
<organism evidence="2 3">
    <name type="scientific">Chryseolinea serpens</name>
    <dbReference type="NCBI Taxonomy" id="947013"/>
    <lineage>
        <taxon>Bacteria</taxon>
        <taxon>Pseudomonadati</taxon>
        <taxon>Bacteroidota</taxon>
        <taxon>Cytophagia</taxon>
        <taxon>Cytophagales</taxon>
        <taxon>Fulvivirgaceae</taxon>
        <taxon>Chryseolinea</taxon>
    </lineage>
</organism>
<dbReference type="AlphaFoldDB" id="A0A1M5KJ57"/>
<accession>A0A1M5KJ57</accession>
<dbReference type="STRING" id="947013.SAMN04488109_0681"/>
<evidence type="ECO:0000313" key="2">
    <source>
        <dbReference type="EMBL" id="SHG52914.1"/>
    </source>
</evidence>
<dbReference type="Proteomes" id="UP000184212">
    <property type="component" value="Unassembled WGS sequence"/>
</dbReference>
<keyword evidence="1" id="KW-0472">Membrane</keyword>
<dbReference type="OrthoDB" id="128043at2"/>
<evidence type="ECO:0000313" key="3">
    <source>
        <dbReference type="Proteomes" id="UP000184212"/>
    </source>
</evidence>
<keyword evidence="3" id="KW-1185">Reference proteome</keyword>
<evidence type="ECO:0000256" key="1">
    <source>
        <dbReference type="SAM" id="Phobius"/>
    </source>
</evidence>
<dbReference type="RefSeq" id="WP_143164743.1">
    <property type="nucleotide sequence ID" value="NZ_FQWQ01000001.1"/>
</dbReference>
<feature type="transmembrane region" description="Helical" evidence="1">
    <location>
        <begin position="149"/>
        <end position="172"/>
    </location>
</feature>
<keyword evidence="1" id="KW-1133">Transmembrane helix</keyword>
<reference evidence="2 3" key="1">
    <citation type="submission" date="2016-11" db="EMBL/GenBank/DDBJ databases">
        <authorList>
            <person name="Jaros S."/>
            <person name="Januszkiewicz K."/>
            <person name="Wedrychowicz H."/>
        </authorList>
    </citation>
    <scope>NUCLEOTIDE SEQUENCE [LARGE SCALE GENOMIC DNA]</scope>
    <source>
        <strain evidence="2 3">DSM 24574</strain>
    </source>
</reference>
<proteinExistence type="predicted"/>